<sequence length="81" mass="9015">PQQTLSTTANNRPRLPIAPTTSPVGSSNIIATEKDVCLRFFGAFNVLLTPLMLECLTTYIEKWKTFDIHPISILDGLHFQA</sequence>
<name>A0A8S3ASQ4_9BILA</name>
<organism evidence="2 3">
    <name type="scientific">Rotaria magnacalcarata</name>
    <dbReference type="NCBI Taxonomy" id="392030"/>
    <lineage>
        <taxon>Eukaryota</taxon>
        <taxon>Metazoa</taxon>
        <taxon>Spiralia</taxon>
        <taxon>Gnathifera</taxon>
        <taxon>Rotifera</taxon>
        <taxon>Eurotatoria</taxon>
        <taxon>Bdelloidea</taxon>
        <taxon>Philodinida</taxon>
        <taxon>Philodinidae</taxon>
        <taxon>Rotaria</taxon>
    </lineage>
</organism>
<protein>
    <submittedName>
        <fullName evidence="2">Uncharacterized protein</fullName>
    </submittedName>
</protein>
<feature type="region of interest" description="Disordered" evidence="1">
    <location>
        <begin position="1"/>
        <end position="24"/>
    </location>
</feature>
<feature type="non-terminal residue" evidence="2">
    <location>
        <position position="1"/>
    </location>
</feature>
<evidence type="ECO:0000256" key="1">
    <source>
        <dbReference type="SAM" id="MobiDB-lite"/>
    </source>
</evidence>
<dbReference type="Proteomes" id="UP000676336">
    <property type="component" value="Unassembled WGS sequence"/>
</dbReference>
<evidence type="ECO:0000313" key="3">
    <source>
        <dbReference type="Proteomes" id="UP000676336"/>
    </source>
</evidence>
<reference evidence="2" key="1">
    <citation type="submission" date="2021-02" db="EMBL/GenBank/DDBJ databases">
        <authorList>
            <person name="Nowell W R."/>
        </authorList>
    </citation>
    <scope>NUCLEOTIDE SEQUENCE</scope>
</reference>
<dbReference type="EMBL" id="CAJOBI010139623">
    <property type="protein sequence ID" value="CAF4761727.1"/>
    <property type="molecule type" value="Genomic_DNA"/>
</dbReference>
<gene>
    <name evidence="2" type="ORF">SMN809_LOCUS45567</name>
</gene>
<dbReference type="AlphaFoldDB" id="A0A8S3ASQ4"/>
<comment type="caution">
    <text evidence="2">The sequence shown here is derived from an EMBL/GenBank/DDBJ whole genome shotgun (WGS) entry which is preliminary data.</text>
</comment>
<proteinExistence type="predicted"/>
<feature type="non-terminal residue" evidence="2">
    <location>
        <position position="81"/>
    </location>
</feature>
<feature type="compositionally biased region" description="Polar residues" evidence="1">
    <location>
        <begin position="1"/>
        <end position="11"/>
    </location>
</feature>
<evidence type="ECO:0000313" key="2">
    <source>
        <dbReference type="EMBL" id="CAF4761727.1"/>
    </source>
</evidence>
<accession>A0A8S3ASQ4</accession>